<sequence length="58" mass="6793">MVKYGSVGIVYPSAWVTFPHFLLSPIPMRWLMQYTSDHDNSIPIMYIQKWAGDGNFVW</sequence>
<name>A0A9N8VI19_9GLOM</name>
<gene>
    <name evidence="1" type="ORF">PBRASI_LOCUS52</name>
</gene>
<accession>A0A9N8VI19</accession>
<proteinExistence type="predicted"/>
<dbReference type="AlphaFoldDB" id="A0A9N8VI19"/>
<comment type="caution">
    <text evidence="1">The sequence shown here is derived from an EMBL/GenBank/DDBJ whole genome shotgun (WGS) entry which is preliminary data.</text>
</comment>
<keyword evidence="2" id="KW-1185">Reference proteome</keyword>
<evidence type="ECO:0000313" key="2">
    <source>
        <dbReference type="Proteomes" id="UP000789739"/>
    </source>
</evidence>
<reference evidence="1" key="1">
    <citation type="submission" date="2021-06" db="EMBL/GenBank/DDBJ databases">
        <authorList>
            <person name="Kallberg Y."/>
            <person name="Tangrot J."/>
            <person name="Rosling A."/>
        </authorList>
    </citation>
    <scope>NUCLEOTIDE SEQUENCE</scope>
    <source>
        <strain evidence="1">BR232B</strain>
    </source>
</reference>
<dbReference type="Proteomes" id="UP000789739">
    <property type="component" value="Unassembled WGS sequence"/>
</dbReference>
<evidence type="ECO:0000313" key="1">
    <source>
        <dbReference type="EMBL" id="CAG8451388.1"/>
    </source>
</evidence>
<dbReference type="EMBL" id="CAJVPI010000003">
    <property type="protein sequence ID" value="CAG8451388.1"/>
    <property type="molecule type" value="Genomic_DNA"/>
</dbReference>
<organism evidence="1 2">
    <name type="scientific">Paraglomus brasilianum</name>
    <dbReference type="NCBI Taxonomy" id="144538"/>
    <lineage>
        <taxon>Eukaryota</taxon>
        <taxon>Fungi</taxon>
        <taxon>Fungi incertae sedis</taxon>
        <taxon>Mucoromycota</taxon>
        <taxon>Glomeromycotina</taxon>
        <taxon>Glomeromycetes</taxon>
        <taxon>Paraglomerales</taxon>
        <taxon>Paraglomeraceae</taxon>
        <taxon>Paraglomus</taxon>
    </lineage>
</organism>
<protein>
    <submittedName>
        <fullName evidence="1">405_t:CDS:1</fullName>
    </submittedName>
</protein>